<protein>
    <submittedName>
        <fullName evidence="1">Uncharacterized protein</fullName>
    </submittedName>
</protein>
<comment type="caution">
    <text evidence="1">The sequence shown here is derived from an EMBL/GenBank/DDBJ whole genome shotgun (WGS) entry which is preliminary data.</text>
</comment>
<gene>
    <name evidence="1" type="ORF">S01H4_63146</name>
</gene>
<sequence>ALLECNRCYLNKRHSELKMYSSNFGTKSGQK</sequence>
<name>X1E486_9ZZZZ</name>
<organism evidence="1">
    <name type="scientific">marine sediment metagenome</name>
    <dbReference type="NCBI Taxonomy" id="412755"/>
    <lineage>
        <taxon>unclassified sequences</taxon>
        <taxon>metagenomes</taxon>
        <taxon>ecological metagenomes</taxon>
    </lineage>
</organism>
<dbReference type="EMBL" id="BART01037883">
    <property type="protein sequence ID" value="GAH11989.1"/>
    <property type="molecule type" value="Genomic_DNA"/>
</dbReference>
<accession>X1E486</accession>
<proteinExistence type="predicted"/>
<evidence type="ECO:0000313" key="1">
    <source>
        <dbReference type="EMBL" id="GAH11989.1"/>
    </source>
</evidence>
<feature type="non-terminal residue" evidence="1">
    <location>
        <position position="1"/>
    </location>
</feature>
<reference evidence="1" key="1">
    <citation type="journal article" date="2014" name="Front. Microbiol.">
        <title>High frequency of phylogenetically diverse reductive dehalogenase-homologous genes in deep subseafloor sedimentary metagenomes.</title>
        <authorList>
            <person name="Kawai M."/>
            <person name="Futagami T."/>
            <person name="Toyoda A."/>
            <person name="Takaki Y."/>
            <person name="Nishi S."/>
            <person name="Hori S."/>
            <person name="Arai W."/>
            <person name="Tsubouchi T."/>
            <person name="Morono Y."/>
            <person name="Uchiyama I."/>
            <person name="Ito T."/>
            <person name="Fujiyama A."/>
            <person name="Inagaki F."/>
            <person name="Takami H."/>
        </authorList>
    </citation>
    <scope>NUCLEOTIDE SEQUENCE</scope>
    <source>
        <strain evidence="1">Expedition CK06-06</strain>
    </source>
</reference>
<dbReference type="AlphaFoldDB" id="X1E486"/>